<evidence type="ECO:0000313" key="2">
    <source>
        <dbReference type="EMBL" id="GMN28906.1"/>
    </source>
</evidence>
<reference evidence="1" key="1">
    <citation type="submission" date="2023-07" db="EMBL/GenBank/DDBJ databases">
        <title>draft genome sequence of fig (Ficus carica).</title>
        <authorList>
            <person name="Takahashi T."/>
            <person name="Nishimura K."/>
        </authorList>
    </citation>
    <scope>NUCLEOTIDE SEQUENCE</scope>
</reference>
<accession>A0AA87Z9W1</accession>
<dbReference type="EMBL" id="BTGU01001759">
    <property type="protein sequence ID" value="GMN28894.1"/>
    <property type="molecule type" value="Genomic_DNA"/>
</dbReference>
<protein>
    <submittedName>
        <fullName evidence="1">Uncharacterized protein</fullName>
    </submittedName>
</protein>
<proteinExistence type="predicted"/>
<gene>
    <name evidence="1" type="ORF">TIFTF001_041242</name>
    <name evidence="2" type="ORF">TIFTF001_041245</name>
</gene>
<keyword evidence="3" id="KW-1185">Reference proteome</keyword>
<dbReference type="AlphaFoldDB" id="A0AA87Z9W1"/>
<dbReference type="Proteomes" id="UP001187192">
    <property type="component" value="Unassembled WGS sequence"/>
</dbReference>
<dbReference type="EMBL" id="BTGU01001760">
    <property type="protein sequence ID" value="GMN28906.1"/>
    <property type="molecule type" value="Genomic_DNA"/>
</dbReference>
<comment type="caution">
    <text evidence="1">The sequence shown here is derived from an EMBL/GenBank/DDBJ whole genome shotgun (WGS) entry which is preliminary data.</text>
</comment>
<name>A0AA87Z9W1_FICCA</name>
<organism evidence="1 3">
    <name type="scientific">Ficus carica</name>
    <name type="common">Common fig</name>
    <dbReference type="NCBI Taxonomy" id="3494"/>
    <lineage>
        <taxon>Eukaryota</taxon>
        <taxon>Viridiplantae</taxon>
        <taxon>Streptophyta</taxon>
        <taxon>Embryophyta</taxon>
        <taxon>Tracheophyta</taxon>
        <taxon>Spermatophyta</taxon>
        <taxon>Magnoliopsida</taxon>
        <taxon>eudicotyledons</taxon>
        <taxon>Gunneridae</taxon>
        <taxon>Pentapetalae</taxon>
        <taxon>rosids</taxon>
        <taxon>fabids</taxon>
        <taxon>Rosales</taxon>
        <taxon>Moraceae</taxon>
        <taxon>Ficeae</taxon>
        <taxon>Ficus</taxon>
    </lineage>
</organism>
<sequence length="92" mass="10230">MGFHWVKGTCECQSMCQNKKKAALPIPTYEAATVEEAVNGYLEELCRINGRAEKFVFVSPTLISPIRVDTPDADLRERADALVAFLRDTPKG</sequence>
<evidence type="ECO:0000313" key="1">
    <source>
        <dbReference type="EMBL" id="GMN28894.1"/>
    </source>
</evidence>
<evidence type="ECO:0000313" key="3">
    <source>
        <dbReference type="Proteomes" id="UP001187192"/>
    </source>
</evidence>